<dbReference type="AlphaFoldDB" id="A0A378JE08"/>
<organism evidence="1 2">
    <name type="scientific">Legionella gratiana</name>
    <dbReference type="NCBI Taxonomy" id="45066"/>
    <lineage>
        <taxon>Bacteria</taxon>
        <taxon>Pseudomonadati</taxon>
        <taxon>Pseudomonadota</taxon>
        <taxon>Gammaproteobacteria</taxon>
        <taxon>Legionellales</taxon>
        <taxon>Legionellaceae</taxon>
        <taxon>Legionella</taxon>
    </lineage>
</organism>
<evidence type="ECO:0000313" key="1">
    <source>
        <dbReference type="EMBL" id="STX45117.1"/>
    </source>
</evidence>
<dbReference type="EMBL" id="UGOB01000001">
    <property type="protein sequence ID" value="STX45117.1"/>
    <property type="molecule type" value="Genomic_DNA"/>
</dbReference>
<gene>
    <name evidence="1" type="ORF">NCTC12388_01845</name>
</gene>
<sequence length="45" mass="5489">MLYILNLISPNNHFKRRLITLINDHKINPVLMGFPLDWKDRNIWN</sequence>
<reference evidence="1 2" key="1">
    <citation type="submission" date="2018-06" db="EMBL/GenBank/DDBJ databases">
        <authorList>
            <consortium name="Pathogen Informatics"/>
            <person name="Doyle S."/>
        </authorList>
    </citation>
    <scope>NUCLEOTIDE SEQUENCE [LARGE SCALE GENOMIC DNA]</scope>
    <source>
        <strain evidence="1 2">NCTC12388</strain>
    </source>
</reference>
<accession>A0A378JE08</accession>
<name>A0A378JE08_9GAMM</name>
<evidence type="ECO:0000313" key="2">
    <source>
        <dbReference type="Proteomes" id="UP000254476"/>
    </source>
</evidence>
<proteinExistence type="predicted"/>
<protein>
    <submittedName>
        <fullName evidence="1">Uncharacterized protein</fullName>
    </submittedName>
</protein>
<dbReference type="Proteomes" id="UP000254476">
    <property type="component" value="Unassembled WGS sequence"/>
</dbReference>